<dbReference type="RefSeq" id="WP_160061716.1">
    <property type="nucleotide sequence ID" value="NZ_WUYX01000003.1"/>
</dbReference>
<evidence type="ECO:0008006" key="5">
    <source>
        <dbReference type="Google" id="ProtNLM"/>
    </source>
</evidence>
<evidence type="ECO:0000256" key="2">
    <source>
        <dbReference type="SAM" id="MobiDB-lite"/>
    </source>
</evidence>
<name>A0A6B0VGS4_9EURY</name>
<protein>
    <recommendedName>
        <fullName evidence="5">Antitoxin</fullName>
    </recommendedName>
</protein>
<feature type="compositionally biased region" description="Basic and acidic residues" evidence="2">
    <location>
        <begin position="69"/>
        <end position="79"/>
    </location>
</feature>
<dbReference type="AlphaFoldDB" id="A0A6B0VGS4"/>
<organism evidence="3 4">
    <name type="scientific">Natronorubrum halalkaliphilum</name>
    <dbReference type="NCBI Taxonomy" id="2691917"/>
    <lineage>
        <taxon>Archaea</taxon>
        <taxon>Methanobacteriati</taxon>
        <taxon>Methanobacteriota</taxon>
        <taxon>Stenosarchaea group</taxon>
        <taxon>Halobacteria</taxon>
        <taxon>Halobacteriales</taxon>
        <taxon>Natrialbaceae</taxon>
        <taxon>Natronorubrum</taxon>
    </lineage>
</organism>
<keyword evidence="1" id="KW-1277">Toxin-antitoxin system</keyword>
<reference evidence="3 4" key="1">
    <citation type="submission" date="2020-01" db="EMBL/GenBank/DDBJ databases">
        <title>Natronorubrum sp. JWXQ-INN 674 isolated from Inner Mongolia Autonomous Region of China.</title>
        <authorList>
            <person name="Xue Q."/>
        </authorList>
    </citation>
    <scope>NUCLEOTIDE SEQUENCE [LARGE SCALE GENOMIC DNA]</scope>
    <source>
        <strain evidence="3 4">JWXQ-INN-674</strain>
    </source>
</reference>
<sequence length="79" mass="9133">MATKTLTITEEAYERLKSHKRKDESFTDTVIRLTESNEDVMKGFGALADDDGFDEAAGRTRDDLDDAFDERRERRTSER</sequence>
<gene>
    <name evidence="3" type="ORF">GS429_00655</name>
</gene>
<dbReference type="InterPro" id="IPR003847">
    <property type="entry name" value="Put_antitoxin"/>
</dbReference>
<accession>A0A6B0VGS4</accession>
<dbReference type="OrthoDB" id="9187at2157"/>
<feature type="region of interest" description="Disordered" evidence="2">
    <location>
        <begin position="50"/>
        <end position="79"/>
    </location>
</feature>
<evidence type="ECO:0000313" key="4">
    <source>
        <dbReference type="Proteomes" id="UP000434101"/>
    </source>
</evidence>
<proteinExistence type="predicted"/>
<comment type="caution">
    <text evidence="3">The sequence shown here is derived from an EMBL/GenBank/DDBJ whole genome shotgun (WGS) entry which is preliminary data.</text>
</comment>
<dbReference type="Pfam" id="PF02697">
    <property type="entry name" value="VAPB_antitox"/>
    <property type="match status" value="1"/>
</dbReference>
<keyword evidence="4" id="KW-1185">Reference proteome</keyword>
<dbReference type="EMBL" id="WUYX01000003">
    <property type="protein sequence ID" value="MXV60603.1"/>
    <property type="molecule type" value="Genomic_DNA"/>
</dbReference>
<evidence type="ECO:0000313" key="3">
    <source>
        <dbReference type="EMBL" id="MXV60603.1"/>
    </source>
</evidence>
<dbReference type="Proteomes" id="UP000434101">
    <property type="component" value="Unassembled WGS sequence"/>
</dbReference>
<evidence type="ECO:0000256" key="1">
    <source>
        <dbReference type="ARBA" id="ARBA00022649"/>
    </source>
</evidence>